<feature type="transmembrane region" description="Helical" evidence="1">
    <location>
        <begin position="134"/>
        <end position="158"/>
    </location>
</feature>
<keyword evidence="1" id="KW-0472">Membrane</keyword>
<evidence type="ECO:0000313" key="3">
    <source>
        <dbReference type="Proteomes" id="UP000768462"/>
    </source>
</evidence>
<feature type="transmembrane region" description="Helical" evidence="1">
    <location>
        <begin position="93"/>
        <end position="113"/>
    </location>
</feature>
<feature type="transmembrane region" description="Helical" evidence="1">
    <location>
        <begin position="370"/>
        <end position="389"/>
    </location>
</feature>
<name>A0A927ZV35_9CLOT</name>
<feature type="transmembrane region" description="Helical" evidence="1">
    <location>
        <begin position="12"/>
        <end position="33"/>
    </location>
</feature>
<dbReference type="Proteomes" id="UP000768462">
    <property type="component" value="Unassembled WGS sequence"/>
</dbReference>
<feature type="transmembrane region" description="Helical" evidence="1">
    <location>
        <begin position="178"/>
        <end position="197"/>
    </location>
</feature>
<sequence length="455" mass="53205">MKKDTRLDRVYNSLNIYGILVGTICFFISYLFALITAKISTFFFVGTGIYLFIYFFKSTKCYLNSRGIFSAVWFGTIGLACLQLHPLQINWNIKTWICLWLAYICFLVGYEIHSKYSLKLSKKYEFKFIEKLNLSYFTILIMLIIIIIVAFIADVIYSREIPIFSNDMSSYVKFGLPYIHYLTVSCALIAPLTIYYFKKYIVSKKQKIALIVLNIFVGSIPVLIVSRQLLLLEIIISIFTYLKLTNTKKIRIKYVVICLFILALSWSMLSIFRNQNNDYLRIVLGLQEVDYPLTISQWRTYLYVTFNFDNFNYNVINLSDFSYGARMLYPFFTLVGVKVFFPKVIATNSYLRIMDTFNTYPILMEGYSDFGVWGVVIYLILIGYFVAHIERKSEKGKNDFNVIAQSIINYSLIFSFFTSFFAITTTWVYLIILFVFNFVTRPRIELGKDKKASIT</sequence>
<dbReference type="EMBL" id="SVCM01000188">
    <property type="protein sequence ID" value="MBE6061648.1"/>
    <property type="molecule type" value="Genomic_DNA"/>
</dbReference>
<feature type="transmembrane region" description="Helical" evidence="1">
    <location>
        <begin position="410"/>
        <end position="436"/>
    </location>
</feature>
<feature type="transmembrane region" description="Helical" evidence="1">
    <location>
        <begin position="209"/>
        <end position="242"/>
    </location>
</feature>
<feature type="transmembrane region" description="Helical" evidence="1">
    <location>
        <begin position="39"/>
        <end position="56"/>
    </location>
</feature>
<protein>
    <submittedName>
        <fullName evidence="2">Oligosaccharide repeat unit polymerase</fullName>
    </submittedName>
</protein>
<proteinExistence type="predicted"/>
<feature type="transmembrane region" description="Helical" evidence="1">
    <location>
        <begin position="254"/>
        <end position="272"/>
    </location>
</feature>
<evidence type="ECO:0000313" key="2">
    <source>
        <dbReference type="EMBL" id="MBE6061648.1"/>
    </source>
</evidence>
<evidence type="ECO:0000256" key="1">
    <source>
        <dbReference type="SAM" id="Phobius"/>
    </source>
</evidence>
<comment type="caution">
    <text evidence="2">The sequence shown here is derived from an EMBL/GenBank/DDBJ whole genome shotgun (WGS) entry which is preliminary data.</text>
</comment>
<dbReference type="NCBIfam" id="TIGR04370">
    <property type="entry name" value="glyco_rpt_poly"/>
    <property type="match status" value="1"/>
</dbReference>
<dbReference type="Pfam" id="PF01901">
    <property type="entry name" value="O_anti_polymase"/>
    <property type="match status" value="1"/>
</dbReference>
<dbReference type="InterPro" id="IPR002760">
    <property type="entry name" value="O_anti_polymase"/>
</dbReference>
<organism evidence="2 3">
    <name type="scientific">Clostridium sulfidigenes</name>
    <dbReference type="NCBI Taxonomy" id="318464"/>
    <lineage>
        <taxon>Bacteria</taxon>
        <taxon>Bacillati</taxon>
        <taxon>Bacillota</taxon>
        <taxon>Clostridia</taxon>
        <taxon>Eubacteriales</taxon>
        <taxon>Clostridiaceae</taxon>
        <taxon>Clostridium</taxon>
    </lineage>
</organism>
<dbReference type="AlphaFoldDB" id="A0A927ZV35"/>
<accession>A0A927ZV35</accession>
<feature type="transmembrane region" description="Helical" evidence="1">
    <location>
        <begin position="328"/>
        <end position="350"/>
    </location>
</feature>
<keyword evidence="1" id="KW-0812">Transmembrane</keyword>
<keyword evidence="1" id="KW-1133">Transmembrane helix</keyword>
<reference evidence="2" key="1">
    <citation type="submission" date="2019-04" db="EMBL/GenBank/DDBJ databases">
        <title>Evolution of Biomass-Degrading Anaerobic Consortia Revealed by Metagenomics.</title>
        <authorList>
            <person name="Peng X."/>
        </authorList>
    </citation>
    <scope>NUCLEOTIDE SEQUENCE</scope>
    <source>
        <strain evidence="2">SIG254</strain>
    </source>
</reference>
<feature type="transmembrane region" description="Helical" evidence="1">
    <location>
        <begin position="68"/>
        <end position="87"/>
    </location>
</feature>
<gene>
    <name evidence="2" type="ORF">E7215_16015</name>
</gene>